<feature type="compositionally biased region" description="Basic and acidic residues" evidence="1">
    <location>
        <begin position="153"/>
        <end position="174"/>
    </location>
</feature>
<organism evidence="4 5">
    <name type="scientific">Pontibacillus chungwhensis</name>
    <dbReference type="NCBI Taxonomy" id="265426"/>
    <lineage>
        <taxon>Bacteria</taxon>
        <taxon>Bacillati</taxon>
        <taxon>Bacillota</taxon>
        <taxon>Bacilli</taxon>
        <taxon>Bacillales</taxon>
        <taxon>Bacillaceae</taxon>
        <taxon>Pontibacillus</taxon>
    </lineage>
</organism>
<keyword evidence="5" id="KW-1185">Reference proteome</keyword>
<protein>
    <submittedName>
        <fullName evidence="4">FixH family protein</fullName>
    </submittedName>
</protein>
<evidence type="ECO:0000313" key="4">
    <source>
        <dbReference type="EMBL" id="WIF97662.1"/>
    </source>
</evidence>
<accession>A0ABY8UXD4</accession>
<feature type="domain" description="YtkA-like" evidence="3">
    <location>
        <begin position="40"/>
        <end position="123"/>
    </location>
</feature>
<sequence>MKRRHFAFIFLTLTLMLLAACGSQSNESDDSQSASNEEEEVKMLNVDLTSNPESESIEPGEPFTIQAAVTYGEEEVNDANEVKFEFWKKGEEHEKVDGEFTENGIYTLEKTVEEPGIYYVISHVTARGMHNMPQIKLVVGDVDQEGAEETSEDEHSHSEDGHDEDGHGDSTEHAHGTNIMAHIMLPENVKSGEEVTLTGHLQHDEAPFKGAEVQFEIWKDGTDKHNYVEATEPKDGEYQATYTFDEAANYHVKLHFKKEDLHDHKETTLTVQ</sequence>
<dbReference type="InterPro" id="IPR032693">
    <property type="entry name" value="YtkA-like_dom"/>
</dbReference>
<dbReference type="RefSeq" id="WP_231417954.1">
    <property type="nucleotide sequence ID" value="NZ_CP126446.1"/>
</dbReference>
<evidence type="ECO:0000256" key="1">
    <source>
        <dbReference type="SAM" id="MobiDB-lite"/>
    </source>
</evidence>
<feature type="compositionally biased region" description="Acidic residues" evidence="1">
    <location>
        <begin position="143"/>
        <end position="152"/>
    </location>
</feature>
<dbReference type="EMBL" id="CP126446">
    <property type="protein sequence ID" value="WIF97662.1"/>
    <property type="molecule type" value="Genomic_DNA"/>
</dbReference>
<evidence type="ECO:0000259" key="3">
    <source>
        <dbReference type="Pfam" id="PF13115"/>
    </source>
</evidence>
<evidence type="ECO:0000313" key="5">
    <source>
        <dbReference type="Proteomes" id="UP001236652"/>
    </source>
</evidence>
<keyword evidence="2" id="KW-0732">Signal</keyword>
<feature type="region of interest" description="Disordered" evidence="1">
    <location>
        <begin position="143"/>
        <end position="174"/>
    </location>
</feature>
<feature type="chain" id="PRO_5047077355" evidence="2">
    <location>
        <begin position="20"/>
        <end position="272"/>
    </location>
</feature>
<evidence type="ECO:0000256" key="2">
    <source>
        <dbReference type="SAM" id="SignalP"/>
    </source>
</evidence>
<gene>
    <name evidence="4" type="ORF">QNI29_18335</name>
</gene>
<feature type="signal peptide" evidence="2">
    <location>
        <begin position="1"/>
        <end position="19"/>
    </location>
</feature>
<proteinExistence type="predicted"/>
<dbReference type="Proteomes" id="UP001236652">
    <property type="component" value="Chromosome"/>
</dbReference>
<dbReference type="PROSITE" id="PS51257">
    <property type="entry name" value="PROKAR_LIPOPROTEIN"/>
    <property type="match status" value="1"/>
</dbReference>
<dbReference type="Pfam" id="PF13115">
    <property type="entry name" value="YtkA"/>
    <property type="match status" value="2"/>
</dbReference>
<feature type="domain" description="YtkA-like" evidence="3">
    <location>
        <begin position="177"/>
        <end position="255"/>
    </location>
</feature>
<reference evidence="4 5" key="1">
    <citation type="submission" date="2023-05" db="EMBL/GenBank/DDBJ databases">
        <title>Comparative genomics reveals the evidence of polycyclic aromatic hydrocarbons degradation in moderately halophilic genus Pontibacillus.</title>
        <authorList>
            <person name="Yang H."/>
            <person name="Qian Z."/>
        </authorList>
    </citation>
    <scope>NUCLEOTIDE SEQUENCE [LARGE SCALE GENOMIC DNA]</scope>
    <source>
        <strain evidence="5">HN14</strain>
    </source>
</reference>
<name>A0ABY8UXD4_9BACI</name>